<dbReference type="KEGG" id="mmw:Mmwyl1_0394"/>
<dbReference type="CDD" id="cd02440">
    <property type="entry name" value="AdoMet_MTases"/>
    <property type="match status" value="1"/>
</dbReference>
<dbReference type="SUPFAM" id="SSF53335">
    <property type="entry name" value="S-adenosyl-L-methionine-dependent methyltransferases"/>
    <property type="match status" value="1"/>
</dbReference>
<sequence length="347" mass="38821">MTKLDCHELDCHELQKFWDLAGSQVKIKALEVALSRSLFDLLLEPCSIEEIAHKLAMPSTNIKGWIDLLWSMGCVDTAIDNKYITSALAKRYMTSVSVMDCSQALQFRFQTLRHFTEQFEALLYVPKNRNALSSAMAPLWAKAAKAQIFQEQRAVTVPALDRILDRVLNVTIAEETPLHFLDLGGGPGLVALSLARRFPNSTGVLFDFPETVKVAYKNIMAEGLEHRIEVQAGDLNKQSPNSQFDLIWCSSVLHFLDDATEAIKRISALLKPNGILLILHAEQTAEKKQCEGVLPFYLPMVMKGNYLPKQGEIAALLDQNGLDVLQSEEITDFPMAPVKLYCGRKVE</sequence>
<dbReference type="Pfam" id="PF08242">
    <property type="entry name" value="Methyltransf_12"/>
    <property type="match status" value="1"/>
</dbReference>
<keyword evidence="2" id="KW-0489">Methyltransferase</keyword>
<dbReference type="PANTHER" id="PTHR43712:SF2">
    <property type="entry name" value="O-METHYLTRANSFERASE CICE"/>
    <property type="match status" value="1"/>
</dbReference>
<reference evidence="2" key="1">
    <citation type="submission" date="2007-06" db="EMBL/GenBank/DDBJ databases">
        <title>Complete sequence of Marinomonas sp. MWYL1.</title>
        <authorList>
            <consortium name="US DOE Joint Genome Institute"/>
            <person name="Copeland A."/>
            <person name="Lucas S."/>
            <person name="Lapidus A."/>
            <person name="Barry K."/>
            <person name="Glavina del Rio T."/>
            <person name="Dalin E."/>
            <person name="Tice H."/>
            <person name="Pitluck S."/>
            <person name="Kiss H."/>
            <person name="Brettin T."/>
            <person name="Bruce D."/>
            <person name="Detter J.C."/>
            <person name="Han C."/>
            <person name="Schmutz J."/>
            <person name="Larimer F."/>
            <person name="Land M."/>
            <person name="Hauser L."/>
            <person name="Kyrpides N."/>
            <person name="Kim E."/>
            <person name="Johnston A.W.B."/>
            <person name="Todd J.D."/>
            <person name="Rogers R."/>
            <person name="Wexler M."/>
            <person name="Bond P.L."/>
            <person name="Li Y."/>
            <person name="Richardson P."/>
        </authorList>
    </citation>
    <scope>NUCLEOTIDE SEQUENCE [LARGE SCALE GENOMIC DNA]</scope>
    <source>
        <strain evidence="2">MWYL1</strain>
    </source>
</reference>
<gene>
    <name evidence="2" type="ordered locus">Mmwyl1_0394</name>
</gene>
<dbReference type="GO" id="GO:0032259">
    <property type="term" value="P:methylation"/>
    <property type="evidence" value="ECO:0007669"/>
    <property type="project" value="UniProtKB-KW"/>
</dbReference>
<dbReference type="STRING" id="400668.Mmwyl1_0394"/>
<protein>
    <submittedName>
        <fullName evidence="2">Methyltransferase type 12</fullName>
    </submittedName>
</protein>
<dbReference type="Gene3D" id="1.10.10.10">
    <property type="entry name" value="Winged helix-like DNA-binding domain superfamily/Winged helix DNA-binding domain"/>
    <property type="match status" value="1"/>
</dbReference>
<dbReference type="AlphaFoldDB" id="A6VSA3"/>
<dbReference type="InterPro" id="IPR016461">
    <property type="entry name" value="COMT-like"/>
</dbReference>
<dbReference type="InterPro" id="IPR029063">
    <property type="entry name" value="SAM-dependent_MTases_sf"/>
</dbReference>
<proteinExistence type="predicted"/>
<name>A6VSA3_MARMS</name>
<organism evidence="2">
    <name type="scientific">Marinomonas sp. (strain MWYL1)</name>
    <dbReference type="NCBI Taxonomy" id="400668"/>
    <lineage>
        <taxon>Bacteria</taxon>
        <taxon>Pseudomonadati</taxon>
        <taxon>Pseudomonadota</taxon>
        <taxon>Gammaproteobacteria</taxon>
        <taxon>Oceanospirillales</taxon>
        <taxon>Oceanospirillaceae</taxon>
        <taxon>Marinomonas</taxon>
    </lineage>
</organism>
<dbReference type="InterPro" id="IPR013217">
    <property type="entry name" value="Methyltransf_12"/>
</dbReference>
<evidence type="ECO:0000259" key="1">
    <source>
        <dbReference type="Pfam" id="PF08242"/>
    </source>
</evidence>
<evidence type="ECO:0000313" key="2">
    <source>
        <dbReference type="EMBL" id="ABR69332.1"/>
    </source>
</evidence>
<dbReference type="PANTHER" id="PTHR43712">
    <property type="entry name" value="PUTATIVE (AFU_ORTHOLOGUE AFUA_4G14580)-RELATED"/>
    <property type="match status" value="1"/>
</dbReference>
<dbReference type="GO" id="GO:0008168">
    <property type="term" value="F:methyltransferase activity"/>
    <property type="evidence" value="ECO:0007669"/>
    <property type="project" value="UniProtKB-KW"/>
</dbReference>
<dbReference type="eggNOG" id="COG2226">
    <property type="taxonomic scope" value="Bacteria"/>
</dbReference>
<dbReference type="PROSITE" id="PS51683">
    <property type="entry name" value="SAM_OMT_II"/>
    <property type="match status" value="1"/>
</dbReference>
<dbReference type="Gene3D" id="3.40.50.150">
    <property type="entry name" value="Vaccinia Virus protein VP39"/>
    <property type="match status" value="1"/>
</dbReference>
<dbReference type="HOGENOM" id="CLU_005533_4_3_6"/>
<dbReference type="InterPro" id="IPR036388">
    <property type="entry name" value="WH-like_DNA-bd_sf"/>
</dbReference>
<keyword evidence="2" id="KW-0808">Transferase</keyword>
<accession>A6VSA3</accession>
<feature type="domain" description="Methyltransferase type 12" evidence="1">
    <location>
        <begin position="181"/>
        <end position="276"/>
    </location>
</feature>
<dbReference type="EMBL" id="CP000749">
    <property type="protein sequence ID" value="ABR69332.1"/>
    <property type="molecule type" value="Genomic_DNA"/>
</dbReference>